<evidence type="ECO:0000313" key="2">
    <source>
        <dbReference type="EMBL" id="KFA64520.1"/>
    </source>
</evidence>
<dbReference type="EMBL" id="KL660682">
    <property type="protein sequence ID" value="KFA64520.1"/>
    <property type="molecule type" value="Genomic_DNA"/>
</dbReference>
<feature type="compositionally biased region" description="Basic residues" evidence="1">
    <location>
        <begin position="450"/>
        <end position="459"/>
    </location>
</feature>
<keyword evidence="3" id="KW-1185">Reference proteome</keyword>
<evidence type="ECO:0008006" key="4">
    <source>
        <dbReference type="Google" id="ProtNLM"/>
    </source>
</evidence>
<feature type="compositionally biased region" description="Polar residues" evidence="1">
    <location>
        <begin position="125"/>
        <end position="146"/>
    </location>
</feature>
<feature type="compositionally biased region" description="Basic and acidic residues" evidence="1">
    <location>
        <begin position="193"/>
        <end position="204"/>
    </location>
</feature>
<dbReference type="InParanoid" id="A0A084QKN5"/>
<organism evidence="2 3">
    <name type="scientific">Stachybotrys chlorohalonatus (strain IBT 40285)</name>
    <dbReference type="NCBI Taxonomy" id="1283841"/>
    <lineage>
        <taxon>Eukaryota</taxon>
        <taxon>Fungi</taxon>
        <taxon>Dikarya</taxon>
        <taxon>Ascomycota</taxon>
        <taxon>Pezizomycotina</taxon>
        <taxon>Sordariomycetes</taxon>
        <taxon>Hypocreomycetidae</taxon>
        <taxon>Hypocreales</taxon>
        <taxon>Stachybotryaceae</taxon>
        <taxon>Stachybotrys</taxon>
    </lineage>
</organism>
<feature type="compositionally biased region" description="Basic and acidic residues" evidence="1">
    <location>
        <begin position="360"/>
        <end position="373"/>
    </location>
</feature>
<dbReference type="OMA" id="GDYRRWP"/>
<feature type="region of interest" description="Disordered" evidence="1">
    <location>
        <begin position="360"/>
        <end position="386"/>
    </location>
</feature>
<feature type="region of interest" description="Disordered" evidence="1">
    <location>
        <begin position="1"/>
        <end position="20"/>
    </location>
</feature>
<dbReference type="Pfam" id="PF08316">
    <property type="entry name" value="Pal1"/>
    <property type="match status" value="1"/>
</dbReference>
<dbReference type="PANTHER" id="PTHR28307">
    <property type="entry name" value="PROTEIN PAL1"/>
    <property type="match status" value="1"/>
</dbReference>
<dbReference type="OrthoDB" id="5389892at2759"/>
<dbReference type="AlphaFoldDB" id="A0A084QKN5"/>
<accession>A0A084QKN5</accession>
<dbReference type="Proteomes" id="UP000028524">
    <property type="component" value="Unassembled WGS sequence"/>
</dbReference>
<proteinExistence type="predicted"/>
<feature type="region of interest" description="Disordered" evidence="1">
    <location>
        <begin position="110"/>
        <end position="217"/>
    </location>
</feature>
<feature type="compositionally biased region" description="Polar residues" evidence="1">
    <location>
        <begin position="414"/>
        <end position="439"/>
    </location>
</feature>
<feature type="region of interest" description="Disordered" evidence="1">
    <location>
        <begin position="399"/>
        <end position="467"/>
    </location>
</feature>
<name>A0A084QKN5_STAC4</name>
<sequence length="467" mass="51439">MGSDKHWRPGQHGSEPDPAGCVTGSRCATLAIIPQDWLDLMLVMYPLLARKYILDPLRAPEPSQETGPGTSHYIQRYTSVPRATSSSPSSSRPTVRLVERRKQAIDSLAHATSGYPSPPSSASPNRVNFPSSNPYSASRKTVSASRSHTEEPSPPTSPPGNAAPRSALPPQTNTTRRYPPITKLGRRSSARPADPRPSHPEISHQRSYSDTSHDLRRNRLRERFPGDMSHRPLDIIKQETRAANRSHKPRNVPDTDVIDKLDTIGGTYHHGGPYDATLASRNMNKKYSPVAAVQDSNEEAIRATPREYVKDSLDRHMPLQGIATIPPGETDMTGSIMRYQEGTDLMRDADAPGGAYRRWDGLDYHPDDIKGKSEPSYTIEKAEKDKKHGAFKEEYEMQSGVNGDGFLGPAPRLRSNSGAASTGNAYQYDSSSVQRSHSTGGKRLSDGLKRRIGSIRRKRDTPAGEVH</sequence>
<protein>
    <recommendedName>
        <fullName evidence="4">Pal1 cell morphology protein</fullName>
    </recommendedName>
</protein>
<reference evidence="2 3" key="1">
    <citation type="journal article" date="2014" name="BMC Genomics">
        <title>Comparative genome sequencing reveals chemotype-specific gene clusters in the toxigenic black mold Stachybotrys.</title>
        <authorList>
            <person name="Semeiks J."/>
            <person name="Borek D."/>
            <person name="Otwinowski Z."/>
            <person name="Grishin N.V."/>
        </authorList>
    </citation>
    <scope>NUCLEOTIDE SEQUENCE [LARGE SCALE GENOMIC DNA]</scope>
    <source>
        <strain evidence="2 3">IBT 40285</strain>
    </source>
</reference>
<dbReference type="GO" id="GO:0005737">
    <property type="term" value="C:cytoplasm"/>
    <property type="evidence" value="ECO:0007669"/>
    <property type="project" value="TreeGrafter"/>
</dbReference>
<dbReference type="PANTHER" id="PTHR28307:SF1">
    <property type="entry name" value="PAL1 CELL MORPHOLOGY PROTEIN"/>
    <property type="match status" value="1"/>
</dbReference>
<gene>
    <name evidence="2" type="ORF">S40285_08879</name>
</gene>
<evidence type="ECO:0000256" key="1">
    <source>
        <dbReference type="SAM" id="MobiDB-lite"/>
    </source>
</evidence>
<dbReference type="InterPro" id="IPR013226">
    <property type="entry name" value="Pal1"/>
</dbReference>
<evidence type="ECO:0000313" key="3">
    <source>
        <dbReference type="Proteomes" id="UP000028524"/>
    </source>
</evidence>
<dbReference type="HOGENOM" id="CLU_037771_1_0_1"/>